<reference evidence="2" key="1">
    <citation type="submission" date="2022-03" db="EMBL/GenBank/DDBJ databases">
        <authorList>
            <person name="Martin H S."/>
        </authorList>
    </citation>
    <scope>NUCLEOTIDE SEQUENCE</scope>
</reference>
<feature type="region of interest" description="Disordered" evidence="1">
    <location>
        <begin position="1"/>
        <end position="34"/>
    </location>
</feature>
<sequence length="77" mass="7669">MGTPGGGDGVGGVGGVRSGRPEAGSPPRRTDASCGKTAPAVLWNTCSLVYVDDNVVLSTNCATLIGISDSFNGSRPM</sequence>
<name>A0ABN8IEE0_9NEOP</name>
<accession>A0ABN8IEE0</accession>
<proteinExistence type="predicted"/>
<protein>
    <submittedName>
        <fullName evidence="2">Uncharacterized protein</fullName>
    </submittedName>
</protein>
<evidence type="ECO:0000313" key="2">
    <source>
        <dbReference type="EMBL" id="CAH2055933.1"/>
    </source>
</evidence>
<feature type="compositionally biased region" description="Gly residues" evidence="1">
    <location>
        <begin position="1"/>
        <end position="17"/>
    </location>
</feature>
<dbReference type="EMBL" id="OW152834">
    <property type="protein sequence ID" value="CAH2055933.1"/>
    <property type="molecule type" value="Genomic_DNA"/>
</dbReference>
<dbReference type="Proteomes" id="UP000837857">
    <property type="component" value="Chromosome 22"/>
</dbReference>
<evidence type="ECO:0000256" key="1">
    <source>
        <dbReference type="SAM" id="MobiDB-lite"/>
    </source>
</evidence>
<keyword evidence="3" id="KW-1185">Reference proteome</keyword>
<evidence type="ECO:0000313" key="3">
    <source>
        <dbReference type="Proteomes" id="UP000837857"/>
    </source>
</evidence>
<feature type="non-terminal residue" evidence="2">
    <location>
        <position position="1"/>
    </location>
</feature>
<organism evidence="2 3">
    <name type="scientific">Iphiclides podalirius</name>
    <name type="common">scarce swallowtail</name>
    <dbReference type="NCBI Taxonomy" id="110791"/>
    <lineage>
        <taxon>Eukaryota</taxon>
        <taxon>Metazoa</taxon>
        <taxon>Ecdysozoa</taxon>
        <taxon>Arthropoda</taxon>
        <taxon>Hexapoda</taxon>
        <taxon>Insecta</taxon>
        <taxon>Pterygota</taxon>
        <taxon>Neoptera</taxon>
        <taxon>Endopterygota</taxon>
        <taxon>Lepidoptera</taxon>
        <taxon>Glossata</taxon>
        <taxon>Ditrysia</taxon>
        <taxon>Papilionoidea</taxon>
        <taxon>Papilionidae</taxon>
        <taxon>Papilioninae</taxon>
        <taxon>Iphiclides</taxon>
    </lineage>
</organism>
<gene>
    <name evidence="2" type="ORF">IPOD504_LOCUS9223</name>
</gene>